<dbReference type="OrthoDB" id="5963614at2759"/>
<evidence type="ECO:0000256" key="3">
    <source>
        <dbReference type="SAM" id="MobiDB-lite"/>
    </source>
</evidence>
<keyword evidence="2" id="KW-0597">Phosphoprotein</keyword>
<dbReference type="PANTHER" id="PTHR16435:SF6">
    <property type="entry name" value="IP09370P"/>
    <property type="match status" value="1"/>
</dbReference>
<evidence type="ECO:0000313" key="6">
    <source>
        <dbReference type="RefSeq" id="XP_014483271.1"/>
    </source>
</evidence>
<feature type="region of interest" description="Disordered" evidence="3">
    <location>
        <begin position="206"/>
        <end position="234"/>
    </location>
</feature>
<dbReference type="RefSeq" id="XP_014483271.1">
    <property type="nucleotide sequence ID" value="XM_014627785.1"/>
</dbReference>
<dbReference type="AlphaFoldDB" id="A0A6P3XXL0"/>
<dbReference type="GO" id="GO:0032027">
    <property type="term" value="F:myosin light chain binding"/>
    <property type="evidence" value="ECO:0007669"/>
    <property type="project" value="InterPro"/>
</dbReference>
<gene>
    <name evidence="6" type="primary">LOC106748869</name>
</gene>
<dbReference type="GeneID" id="106748869"/>
<sequence length="411" mass="46390">MIDCHEFTVNPNMAGRAFCVKIHLDIHAVTCPGVWLCPNGKVALRIDILNSCAESRRISPIFPLLFHDRFAFSKVFTRIISLAELQRTLEQEFLYVELIQWVTANGRGVTLATFETNLADLLYPAPCFKGLLAGVDVDLLMEPTKCFPGIIAPKIEVSTKTVVEEVPSPCDTSMSKCYVVNPKMINSKQTATCGQRKRPVKGIIRQRRVCHTKPRSQSSRPYRQRSSSVGDPHQYQCITSHRTGPRQDHQCYRRKDSACTPRSCPQKPVTCDNSHITDNCPVCLKYNCYFSKCHDSAAAGGSYADPKRKYSDTAHHHKSRPDNSVCCCVCGPSNASDTREEPTMSLLHKIKNLQKTREKLCAAEVDDVTDCDSCCEFTRDHDSSQGFYKNLEKFYKRMYKQAKIRAQEVEG</sequence>
<name>A0A6P3XXL0_DINQU</name>
<dbReference type="PANTHER" id="PTHR16435">
    <property type="entry name" value="SPERMATOGENESIS-ASSOCIATED PROTEIN 6 SPATA6"/>
    <property type="match status" value="1"/>
</dbReference>
<reference evidence="6" key="1">
    <citation type="submission" date="2025-08" db="UniProtKB">
        <authorList>
            <consortium name="RefSeq"/>
        </authorList>
    </citation>
    <scope>IDENTIFICATION</scope>
</reference>
<accession>A0A6P3XXL0</accession>
<evidence type="ECO:0000313" key="5">
    <source>
        <dbReference type="Proteomes" id="UP000515204"/>
    </source>
</evidence>
<dbReference type="GO" id="GO:0007283">
    <property type="term" value="P:spermatogenesis"/>
    <property type="evidence" value="ECO:0007669"/>
    <property type="project" value="InterPro"/>
</dbReference>
<comment type="similarity">
    <text evidence="1">Belongs to the SPATA6 family.</text>
</comment>
<dbReference type="KEGG" id="dqu:106748869"/>
<evidence type="ECO:0000259" key="4">
    <source>
        <dbReference type="Pfam" id="PF14909"/>
    </source>
</evidence>
<evidence type="ECO:0000256" key="2">
    <source>
        <dbReference type="ARBA" id="ARBA00022553"/>
    </source>
</evidence>
<protein>
    <submittedName>
        <fullName evidence="6">Uncharacterized protein LOC106748869</fullName>
    </submittedName>
</protein>
<evidence type="ECO:0000256" key="1">
    <source>
        <dbReference type="ARBA" id="ARBA00006215"/>
    </source>
</evidence>
<dbReference type="Pfam" id="PF14909">
    <property type="entry name" value="SPATA6"/>
    <property type="match status" value="1"/>
</dbReference>
<feature type="compositionally biased region" description="Low complexity" evidence="3">
    <location>
        <begin position="215"/>
        <end position="228"/>
    </location>
</feature>
<feature type="domain" description="Spermatogenesis-associated protein 6 N-terminal" evidence="4">
    <location>
        <begin position="22"/>
        <end position="162"/>
    </location>
</feature>
<dbReference type="InterPro" id="IPR042769">
    <property type="entry name" value="SPATA6_fam"/>
</dbReference>
<organism evidence="5 6">
    <name type="scientific">Dinoponera quadriceps</name>
    <name type="common">South American ant</name>
    <dbReference type="NCBI Taxonomy" id="609295"/>
    <lineage>
        <taxon>Eukaryota</taxon>
        <taxon>Metazoa</taxon>
        <taxon>Ecdysozoa</taxon>
        <taxon>Arthropoda</taxon>
        <taxon>Hexapoda</taxon>
        <taxon>Insecta</taxon>
        <taxon>Pterygota</taxon>
        <taxon>Neoptera</taxon>
        <taxon>Endopterygota</taxon>
        <taxon>Hymenoptera</taxon>
        <taxon>Apocrita</taxon>
        <taxon>Aculeata</taxon>
        <taxon>Formicoidea</taxon>
        <taxon>Formicidae</taxon>
        <taxon>Ponerinae</taxon>
        <taxon>Ponerini</taxon>
        <taxon>Dinoponera</taxon>
    </lineage>
</organism>
<dbReference type="GO" id="GO:0120212">
    <property type="term" value="C:sperm head-tail coupling apparatus"/>
    <property type="evidence" value="ECO:0007669"/>
    <property type="project" value="InterPro"/>
</dbReference>
<keyword evidence="5" id="KW-1185">Reference proteome</keyword>
<dbReference type="Proteomes" id="UP000515204">
    <property type="component" value="Unplaced"/>
</dbReference>
<dbReference type="InterPro" id="IPR032732">
    <property type="entry name" value="SPATA6_N"/>
</dbReference>
<proteinExistence type="inferred from homology"/>